<keyword evidence="5" id="KW-1185">Reference proteome</keyword>
<dbReference type="PANTHER" id="PTHR48081:SF8">
    <property type="entry name" value="ALPHA_BETA HYDROLASE FOLD-3 DOMAIN-CONTAINING PROTEIN-RELATED"/>
    <property type="match status" value="1"/>
</dbReference>
<feature type="domain" description="Alpha/beta hydrolase fold-3" evidence="3">
    <location>
        <begin position="121"/>
        <end position="328"/>
    </location>
</feature>
<dbReference type="Pfam" id="PF07859">
    <property type="entry name" value="Abhydrolase_3"/>
    <property type="match status" value="1"/>
</dbReference>
<evidence type="ECO:0000256" key="1">
    <source>
        <dbReference type="ARBA" id="ARBA00022801"/>
    </source>
</evidence>
<proteinExistence type="predicted"/>
<evidence type="ECO:0000313" key="5">
    <source>
        <dbReference type="Proteomes" id="UP000746535"/>
    </source>
</evidence>
<accession>A0ABX0YFU8</accession>
<gene>
    <name evidence="4" type="ORF">HBH25_15715</name>
</gene>
<feature type="region of interest" description="Disordered" evidence="2">
    <location>
        <begin position="1"/>
        <end position="36"/>
    </location>
</feature>
<evidence type="ECO:0000259" key="3">
    <source>
        <dbReference type="Pfam" id="PF07859"/>
    </source>
</evidence>
<dbReference type="GO" id="GO:0016787">
    <property type="term" value="F:hydrolase activity"/>
    <property type="evidence" value="ECO:0007669"/>
    <property type="project" value="UniProtKB-KW"/>
</dbReference>
<reference evidence="4 5" key="1">
    <citation type="submission" date="2020-03" db="EMBL/GenBank/DDBJ databases">
        <authorList>
            <person name="Wang L."/>
            <person name="He N."/>
            <person name="Li Y."/>
            <person name="Fang Y."/>
            <person name="Zhang F."/>
        </authorList>
    </citation>
    <scope>NUCLEOTIDE SEQUENCE [LARGE SCALE GENOMIC DNA]</scope>
    <source>
        <strain evidence="5">hsmgli-8</strain>
    </source>
</reference>
<sequence>MHEPGRTAGATVRSIPKQPLVLRAGQTRGTPVENETPWHWSEHTLAQARRFNKTLAWLPRFRIRNRFTPLAIQALLRMGQLRSATKLARHGLHAQRQVLSCEGHQVPVRILRPNGPARALVIDIHGGGWVIGNAQMNDDLNVAMVNACQVTVVSVDYRLATSTPIEGLLADCLAAARSLLSQEHPEFVGLPVILVGESAGGHLAAATLLALKQWPSLLQRVSGAVLYYGVYDFMGTPSVRAAKPDTLVLDGPGMVAAFRRLTPGLTDAQRAQAPLSPLYGDFNGLPPALLLAGELDPLRDDTLMLAEQWGASAPVESHLVPCAPHGFIHFPTAMANEVVARTHAWINQRIAASLP</sequence>
<dbReference type="SUPFAM" id="SSF53474">
    <property type="entry name" value="alpha/beta-Hydrolases"/>
    <property type="match status" value="1"/>
</dbReference>
<dbReference type="InterPro" id="IPR029058">
    <property type="entry name" value="AB_hydrolase_fold"/>
</dbReference>
<dbReference type="Proteomes" id="UP000746535">
    <property type="component" value="Unassembled WGS sequence"/>
</dbReference>
<dbReference type="EMBL" id="JAAVJI010000009">
    <property type="protein sequence ID" value="NJP02296.1"/>
    <property type="molecule type" value="Genomic_DNA"/>
</dbReference>
<evidence type="ECO:0000256" key="2">
    <source>
        <dbReference type="SAM" id="MobiDB-lite"/>
    </source>
</evidence>
<protein>
    <submittedName>
        <fullName evidence="4">Alpha/beta hydrolase</fullName>
    </submittedName>
</protein>
<dbReference type="PANTHER" id="PTHR48081">
    <property type="entry name" value="AB HYDROLASE SUPERFAMILY PROTEIN C4A8.06C"/>
    <property type="match status" value="1"/>
</dbReference>
<dbReference type="Gene3D" id="3.40.50.1820">
    <property type="entry name" value="alpha/beta hydrolase"/>
    <property type="match status" value="1"/>
</dbReference>
<comment type="caution">
    <text evidence="4">The sequence shown here is derived from an EMBL/GenBank/DDBJ whole genome shotgun (WGS) entry which is preliminary data.</text>
</comment>
<dbReference type="InterPro" id="IPR013094">
    <property type="entry name" value="AB_hydrolase_3"/>
</dbReference>
<evidence type="ECO:0000313" key="4">
    <source>
        <dbReference type="EMBL" id="NJP02296.1"/>
    </source>
</evidence>
<keyword evidence="1 4" id="KW-0378">Hydrolase</keyword>
<name>A0ABX0YFU8_9PSED</name>
<organism evidence="4 5">
    <name type="scientific">Pseudomonas quercus</name>
    <dbReference type="NCBI Taxonomy" id="2722792"/>
    <lineage>
        <taxon>Bacteria</taxon>
        <taxon>Pseudomonadati</taxon>
        <taxon>Pseudomonadota</taxon>
        <taxon>Gammaproteobacteria</taxon>
        <taxon>Pseudomonadales</taxon>
        <taxon>Pseudomonadaceae</taxon>
        <taxon>Pseudomonas</taxon>
    </lineage>
</organism>
<dbReference type="InterPro" id="IPR050300">
    <property type="entry name" value="GDXG_lipolytic_enzyme"/>
</dbReference>